<proteinExistence type="predicted"/>
<dbReference type="Proteomes" id="UP000323426">
    <property type="component" value="Unassembled WGS sequence"/>
</dbReference>
<name>A0A5M6DJH3_9BACT</name>
<feature type="signal peptide" evidence="1">
    <location>
        <begin position="1"/>
        <end position="20"/>
    </location>
</feature>
<organism evidence="2 3">
    <name type="scientific">Adhaeribacter rhizoryzae</name>
    <dbReference type="NCBI Taxonomy" id="2607907"/>
    <lineage>
        <taxon>Bacteria</taxon>
        <taxon>Pseudomonadati</taxon>
        <taxon>Bacteroidota</taxon>
        <taxon>Cytophagia</taxon>
        <taxon>Cytophagales</taxon>
        <taxon>Hymenobacteraceae</taxon>
        <taxon>Adhaeribacter</taxon>
    </lineage>
</organism>
<evidence type="ECO:0000313" key="2">
    <source>
        <dbReference type="EMBL" id="KAA5546516.1"/>
    </source>
</evidence>
<protein>
    <recommendedName>
        <fullName evidence="4">OmpH family outer membrane protein</fullName>
    </recommendedName>
</protein>
<dbReference type="RefSeq" id="WP_150088563.1">
    <property type="nucleotide sequence ID" value="NZ_VWSF01000007.1"/>
</dbReference>
<keyword evidence="3" id="KW-1185">Reference proteome</keyword>
<dbReference type="EMBL" id="VWSF01000007">
    <property type="protein sequence ID" value="KAA5546516.1"/>
    <property type="molecule type" value="Genomic_DNA"/>
</dbReference>
<gene>
    <name evidence="2" type="ORF">F0145_11550</name>
</gene>
<evidence type="ECO:0008006" key="4">
    <source>
        <dbReference type="Google" id="ProtNLM"/>
    </source>
</evidence>
<accession>A0A5M6DJH3</accession>
<reference evidence="2 3" key="1">
    <citation type="submission" date="2019-09" db="EMBL/GenBank/DDBJ databases">
        <title>Genome sequence and assembly of Adhaeribacter sp.</title>
        <authorList>
            <person name="Chhetri G."/>
        </authorList>
    </citation>
    <scope>NUCLEOTIDE SEQUENCE [LARGE SCALE GENOMIC DNA]</scope>
    <source>
        <strain evidence="2 3">DK36</strain>
    </source>
</reference>
<feature type="chain" id="PRO_5024400319" description="OmpH family outer membrane protein" evidence="1">
    <location>
        <begin position="21"/>
        <end position="121"/>
    </location>
</feature>
<evidence type="ECO:0000313" key="3">
    <source>
        <dbReference type="Proteomes" id="UP000323426"/>
    </source>
</evidence>
<dbReference type="AlphaFoldDB" id="A0A5M6DJH3"/>
<keyword evidence="1" id="KW-0732">Signal</keyword>
<evidence type="ECO:0000256" key="1">
    <source>
        <dbReference type="SAM" id="SignalP"/>
    </source>
</evidence>
<comment type="caution">
    <text evidence="2">The sequence shown here is derived from an EMBL/GenBank/DDBJ whole genome shotgun (WGS) entry which is preliminary data.</text>
</comment>
<sequence>MKKLFTLLALVFSVNFGILAADRTPQAIDAEATAQTRALEKSLNFNEYEYIQIKKLNKQRLLDLYGAKAELATDSNALASRLAQIEKNFDQAVLKVLHTNVHSVYAQLRQTTSAETPNGVF</sequence>